<feature type="domain" description="ATP-citrate synthase citrate-binding" evidence="8">
    <location>
        <begin position="215"/>
        <end position="387"/>
    </location>
</feature>
<evidence type="ECO:0000256" key="4">
    <source>
        <dbReference type="ARBA" id="ARBA00022679"/>
    </source>
</evidence>
<dbReference type="Gene3D" id="3.40.50.261">
    <property type="entry name" value="Succinyl-CoA synthetase domains"/>
    <property type="match status" value="1"/>
</dbReference>
<gene>
    <name evidence="10" type="ORF">COU88_01940</name>
</gene>
<keyword evidence="6" id="KW-0067">ATP-binding</keyword>
<dbReference type="GO" id="GO:0005737">
    <property type="term" value="C:cytoplasm"/>
    <property type="evidence" value="ECO:0007669"/>
    <property type="project" value="UniProtKB-SubCell"/>
</dbReference>
<comment type="caution">
    <text evidence="10">The sequence shown here is derived from an EMBL/GenBank/DDBJ whole genome shotgun (WGS) entry which is preliminary data.</text>
</comment>
<dbReference type="GO" id="GO:0016740">
    <property type="term" value="F:transferase activity"/>
    <property type="evidence" value="ECO:0007669"/>
    <property type="project" value="UniProtKB-KW"/>
</dbReference>
<evidence type="ECO:0000259" key="8">
    <source>
        <dbReference type="Pfam" id="PF16114"/>
    </source>
</evidence>
<keyword evidence="2" id="KW-0963">Cytoplasm</keyword>
<dbReference type="InterPro" id="IPR016102">
    <property type="entry name" value="Succinyl-CoA_synth-like"/>
</dbReference>
<dbReference type="Pfam" id="PF24948">
    <property type="entry name" value="Citrate_synth_N"/>
    <property type="match status" value="1"/>
</dbReference>
<keyword evidence="3" id="KW-0444">Lipid biosynthesis</keyword>
<proteinExistence type="predicted"/>
<evidence type="ECO:0000256" key="6">
    <source>
        <dbReference type="ARBA" id="ARBA00022840"/>
    </source>
</evidence>
<organism evidence="10 11">
    <name type="scientific">Candidatus Roizmanbacteria bacterium CG10_big_fil_rev_8_21_14_0_10_39_6</name>
    <dbReference type="NCBI Taxonomy" id="1974853"/>
    <lineage>
        <taxon>Bacteria</taxon>
        <taxon>Candidatus Roizmaniibacteriota</taxon>
    </lineage>
</organism>
<evidence type="ECO:0000313" key="10">
    <source>
        <dbReference type="EMBL" id="PJE63000.1"/>
    </source>
</evidence>
<sequence length="389" mass="43149">MARVRVNEYTAKNLLVTNGIMPGWKGMKATVDTDVNDFVSFFGDVPLVVKVDEGIKKRGKQGLVLVDCNAREAISFIGNTQKKGYSRFLVELFFPHNMMRERYISIERIREGMRVLYGEKGGVDVEKEWETVNTYIVSDKKHISTYPLSNELIALVEKCIIFMHAHNISFFEINPLVIGEQIQILDCAMEVDDAAFGFQGMEEVKKGVIHEKNKHSAEKIVSVLDANTPASLKFTLLNRDGSIWVLLSGGGASLVLADEVADIGKGSMLANYGEYSGSPTSEDTYLYTKAVLSALCESKALKKVLIIAGGVANFTDVSKTFHGIIRALEEFSDELKKQKVYVYVRRGGPNQKKGLSEMKEFLIQKGLFGSVNGPEMPLTEIVHTAIDSL</sequence>
<evidence type="ECO:0000313" key="11">
    <source>
        <dbReference type="Proteomes" id="UP000229554"/>
    </source>
</evidence>
<evidence type="ECO:0000259" key="9">
    <source>
        <dbReference type="Pfam" id="PF24948"/>
    </source>
</evidence>
<keyword evidence="5" id="KW-0547">Nucleotide-binding</keyword>
<accession>A0A2M8KSZ6</accession>
<dbReference type="SUPFAM" id="SSF56059">
    <property type="entry name" value="Glutathione synthetase ATP-binding domain-like"/>
    <property type="match status" value="1"/>
</dbReference>
<dbReference type="GO" id="GO:0006629">
    <property type="term" value="P:lipid metabolic process"/>
    <property type="evidence" value="ECO:0007669"/>
    <property type="project" value="UniProtKB-KW"/>
</dbReference>
<dbReference type="SUPFAM" id="SSF52210">
    <property type="entry name" value="Succinyl-CoA synthetase domains"/>
    <property type="match status" value="1"/>
</dbReference>
<name>A0A2M8KSZ6_9BACT</name>
<evidence type="ECO:0000256" key="7">
    <source>
        <dbReference type="ARBA" id="ARBA00023098"/>
    </source>
</evidence>
<keyword evidence="4" id="KW-0808">Transferase</keyword>
<dbReference type="InterPro" id="IPR032263">
    <property type="entry name" value="Citrate-bd"/>
</dbReference>
<reference evidence="11" key="1">
    <citation type="submission" date="2017-09" db="EMBL/GenBank/DDBJ databases">
        <title>Depth-based differentiation of microbial function through sediment-hosted aquifers and enrichment of novel symbionts in the deep terrestrial subsurface.</title>
        <authorList>
            <person name="Probst A.J."/>
            <person name="Ladd B."/>
            <person name="Jarett J.K."/>
            <person name="Geller-Mcgrath D.E."/>
            <person name="Sieber C.M.K."/>
            <person name="Emerson J.B."/>
            <person name="Anantharaman K."/>
            <person name="Thomas B.C."/>
            <person name="Malmstrom R."/>
            <person name="Stieglmeier M."/>
            <person name="Klingl A."/>
            <person name="Woyke T."/>
            <person name="Ryan C.M."/>
            <person name="Banfield J.F."/>
        </authorList>
    </citation>
    <scope>NUCLEOTIDE SEQUENCE [LARGE SCALE GENOMIC DNA]</scope>
</reference>
<dbReference type="Gene3D" id="3.30.470.110">
    <property type="match status" value="1"/>
</dbReference>
<keyword evidence="7" id="KW-0443">Lipid metabolism</keyword>
<dbReference type="Pfam" id="PF16114">
    <property type="entry name" value="Citrate_bind"/>
    <property type="match status" value="1"/>
</dbReference>
<dbReference type="AlphaFoldDB" id="A0A2M8KSZ6"/>
<dbReference type="GO" id="GO:0005524">
    <property type="term" value="F:ATP binding"/>
    <property type="evidence" value="ECO:0007669"/>
    <property type="project" value="UniProtKB-KW"/>
</dbReference>
<evidence type="ECO:0000256" key="2">
    <source>
        <dbReference type="ARBA" id="ARBA00022490"/>
    </source>
</evidence>
<dbReference type="Proteomes" id="UP000229554">
    <property type="component" value="Unassembled WGS sequence"/>
</dbReference>
<dbReference type="InterPro" id="IPR056749">
    <property type="entry name" value="Citrate_synth_N"/>
</dbReference>
<evidence type="ECO:0000256" key="5">
    <source>
        <dbReference type="ARBA" id="ARBA00022741"/>
    </source>
</evidence>
<protein>
    <submittedName>
        <fullName evidence="10">Uncharacterized protein</fullName>
    </submittedName>
</protein>
<feature type="domain" description="ATP-citrate synthase ATP-grasp" evidence="9">
    <location>
        <begin position="6"/>
        <end position="195"/>
    </location>
</feature>
<dbReference type="EMBL" id="PFED01000084">
    <property type="protein sequence ID" value="PJE63000.1"/>
    <property type="molecule type" value="Genomic_DNA"/>
</dbReference>
<dbReference type="FunFam" id="3.40.50.261:FF:000008">
    <property type="entry name" value="ATP-citrate synthase alpha chain protein"/>
    <property type="match status" value="1"/>
</dbReference>
<evidence type="ECO:0000256" key="3">
    <source>
        <dbReference type="ARBA" id="ARBA00022516"/>
    </source>
</evidence>
<evidence type="ECO:0000256" key="1">
    <source>
        <dbReference type="ARBA" id="ARBA00004496"/>
    </source>
</evidence>
<comment type="subcellular location">
    <subcellularLocation>
        <location evidence="1">Cytoplasm</location>
    </subcellularLocation>
</comment>